<evidence type="ECO:0000313" key="2">
    <source>
        <dbReference type="Proteomes" id="UP001183246"/>
    </source>
</evidence>
<dbReference type="GO" id="GO:0008168">
    <property type="term" value="F:methyltransferase activity"/>
    <property type="evidence" value="ECO:0007669"/>
    <property type="project" value="UniProtKB-KW"/>
</dbReference>
<keyword evidence="2" id="KW-1185">Reference proteome</keyword>
<dbReference type="Pfam" id="PF04672">
    <property type="entry name" value="Methyltransf_19"/>
    <property type="match status" value="1"/>
</dbReference>
<keyword evidence="1" id="KW-0808">Transferase</keyword>
<dbReference type="SUPFAM" id="SSF53335">
    <property type="entry name" value="S-adenosyl-L-methionine-dependent methyltransferases"/>
    <property type="match status" value="1"/>
</dbReference>
<organism evidence="1 2">
    <name type="scientific">Streptomyces litchfieldiae</name>
    <dbReference type="NCBI Taxonomy" id="3075543"/>
    <lineage>
        <taxon>Bacteria</taxon>
        <taxon>Bacillati</taxon>
        <taxon>Actinomycetota</taxon>
        <taxon>Actinomycetes</taxon>
        <taxon>Kitasatosporales</taxon>
        <taxon>Streptomycetaceae</taxon>
        <taxon>Streptomyces</taxon>
    </lineage>
</organism>
<dbReference type="Proteomes" id="UP001183246">
    <property type="component" value="Unassembled WGS sequence"/>
</dbReference>
<sequence length="266" mass="28795">MSDDASPIQGIDTSVPRSARVWNYWLGGKDNYTVDRAAADAYAEIFPGIVDIALVSRYWLERTVRYLAGEAGGVQFLDVGSGLPAADNTHEIAQRITPGARIVYVDHDPLVLAHARGLLTSTPEGAAAFVHADLREPEKILEGAARTLDLTRPVALMLVGVLGHIEDYDEARSIVNALMDGLPSGSFLALYDGIDTELYVRANNFYNQQGGIPYVSRSPGQIAGYFDRLALVPPGITELSQWRPERLDVGRPTTAVDAHGGVARKP</sequence>
<accession>A0ABU2MZK7</accession>
<dbReference type="EMBL" id="JAVREL010000027">
    <property type="protein sequence ID" value="MDT0347059.1"/>
    <property type="molecule type" value="Genomic_DNA"/>
</dbReference>
<proteinExistence type="predicted"/>
<dbReference type="GO" id="GO:0032259">
    <property type="term" value="P:methylation"/>
    <property type="evidence" value="ECO:0007669"/>
    <property type="project" value="UniProtKB-KW"/>
</dbReference>
<dbReference type="RefSeq" id="WP_311708184.1">
    <property type="nucleotide sequence ID" value="NZ_JAVREL010000027.1"/>
</dbReference>
<gene>
    <name evidence="1" type="ORF">RM590_31420</name>
</gene>
<dbReference type="InterPro" id="IPR029063">
    <property type="entry name" value="SAM-dependent_MTases_sf"/>
</dbReference>
<protein>
    <submittedName>
        <fullName evidence="1">SAM-dependent methyltransferase</fullName>
        <ecNumber evidence="1">2.1.1.-</ecNumber>
    </submittedName>
</protein>
<dbReference type="EC" id="2.1.1.-" evidence="1"/>
<name>A0ABU2MZK7_9ACTN</name>
<dbReference type="Gene3D" id="3.40.50.150">
    <property type="entry name" value="Vaccinia Virus protein VP39"/>
    <property type="match status" value="1"/>
</dbReference>
<evidence type="ECO:0000313" key="1">
    <source>
        <dbReference type="EMBL" id="MDT0347059.1"/>
    </source>
</evidence>
<dbReference type="InterPro" id="IPR006764">
    <property type="entry name" value="SAM_dep_MeTrfase_SAV2177_type"/>
</dbReference>
<keyword evidence="1" id="KW-0489">Methyltransferase</keyword>
<dbReference type="PIRSF" id="PIRSF017393">
    <property type="entry name" value="MTase_SAV2177"/>
    <property type="match status" value="1"/>
</dbReference>
<comment type="caution">
    <text evidence="1">The sequence shown here is derived from an EMBL/GenBank/DDBJ whole genome shotgun (WGS) entry which is preliminary data.</text>
</comment>
<reference evidence="2" key="1">
    <citation type="submission" date="2023-07" db="EMBL/GenBank/DDBJ databases">
        <title>30 novel species of actinomycetes from the DSMZ collection.</title>
        <authorList>
            <person name="Nouioui I."/>
        </authorList>
    </citation>
    <scope>NUCLEOTIDE SEQUENCE [LARGE SCALE GENOMIC DNA]</scope>
    <source>
        <strain evidence="2">DSM 44938</strain>
    </source>
</reference>